<dbReference type="EMBL" id="MUYF01000003">
    <property type="protein sequence ID" value="OOL80856.1"/>
    <property type="molecule type" value="Genomic_DNA"/>
</dbReference>
<reference evidence="3 4" key="1">
    <citation type="submission" date="2017-01" db="EMBL/GenBank/DDBJ databases">
        <title>Complete Genome Sequence of Dolosigranulum pigrum isolated from a Patient with interstitial lung disease.</title>
        <authorList>
            <person name="Mukhopadhyay R."/>
            <person name="Joaquin J."/>
            <person name="Hogue R."/>
            <person name="Fitzgerald S."/>
            <person name="Jospin G."/>
            <person name="Eisen J.A."/>
            <person name="Chaturvedi V."/>
        </authorList>
    </citation>
    <scope>NUCLEOTIDE SEQUENCE [LARGE SCALE GENOMIC DNA]</scope>
    <source>
        <strain evidence="3 4">15S00348</strain>
    </source>
</reference>
<evidence type="ECO:0000313" key="4">
    <source>
        <dbReference type="Proteomes" id="UP000190409"/>
    </source>
</evidence>
<dbReference type="GO" id="GO:0015668">
    <property type="term" value="F:type III site-specific deoxyribonuclease activity"/>
    <property type="evidence" value="ECO:0007669"/>
    <property type="project" value="InterPro"/>
</dbReference>
<dbReference type="AlphaFoldDB" id="A0A1S8KMB7"/>
<evidence type="ECO:0000259" key="1">
    <source>
        <dbReference type="Pfam" id="PF04851"/>
    </source>
</evidence>
<accession>A0A1S8KMB7</accession>
<keyword evidence="3" id="KW-0255">Endonuclease</keyword>
<feature type="domain" description="Type III restriction enzyme C-terminal endonuclease" evidence="2">
    <location>
        <begin position="890"/>
        <end position="994"/>
    </location>
</feature>
<dbReference type="InterPro" id="IPR045572">
    <property type="entry name" value="RE_endonuc_C"/>
</dbReference>
<dbReference type="GO" id="GO:0003677">
    <property type="term" value="F:DNA binding"/>
    <property type="evidence" value="ECO:0007669"/>
    <property type="project" value="InterPro"/>
</dbReference>
<gene>
    <name evidence="3" type="ORF">BWX42_02925</name>
</gene>
<dbReference type="Proteomes" id="UP000190409">
    <property type="component" value="Unassembled WGS sequence"/>
</dbReference>
<evidence type="ECO:0000313" key="3">
    <source>
        <dbReference type="EMBL" id="OOL80856.1"/>
    </source>
</evidence>
<comment type="caution">
    <text evidence="3">The sequence shown here is derived from an EMBL/GenBank/DDBJ whole genome shotgun (WGS) entry which is preliminary data.</text>
</comment>
<dbReference type="InterPro" id="IPR006935">
    <property type="entry name" value="Helicase/UvrB_N"/>
</dbReference>
<organism evidence="3 4">
    <name type="scientific">Dolosigranulum pigrum</name>
    <dbReference type="NCBI Taxonomy" id="29394"/>
    <lineage>
        <taxon>Bacteria</taxon>
        <taxon>Bacillati</taxon>
        <taxon>Bacillota</taxon>
        <taxon>Bacilli</taxon>
        <taxon>Lactobacillales</taxon>
        <taxon>Carnobacteriaceae</taxon>
        <taxon>Dolosigranulum</taxon>
    </lineage>
</organism>
<keyword evidence="3" id="KW-0540">Nuclease</keyword>
<protein>
    <submittedName>
        <fullName evidence="3">Restriction endonuclease subunit R</fullName>
    </submittedName>
</protein>
<dbReference type="InterPro" id="IPR027417">
    <property type="entry name" value="P-loop_NTPase"/>
</dbReference>
<keyword evidence="3" id="KW-0378">Hydrolase</keyword>
<dbReference type="Pfam" id="PF19778">
    <property type="entry name" value="RE_endonuc"/>
    <property type="match status" value="1"/>
</dbReference>
<name>A0A1S8KMB7_9LACT</name>
<proteinExistence type="predicted"/>
<dbReference type="Gene3D" id="3.40.50.300">
    <property type="entry name" value="P-loop containing nucleotide triphosphate hydrolases"/>
    <property type="match status" value="2"/>
</dbReference>
<dbReference type="SUPFAM" id="SSF52540">
    <property type="entry name" value="P-loop containing nucleoside triphosphate hydrolases"/>
    <property type="match status" value="2"/>
</dbReference>
<dbReference type="Pfam" id="PF04851">
    <property type="entry name" value="ResIII"/>
    <property type="match status" value="1"/>
</dbReference>
<dbReference type="GO" id="GO:0005524">
    <property type="term" value="F:ATP binding"/>
    <property type="evidence" value="ECO:0007669"/>
    <property type="project" value="InterPro"/>
</dbReference>
<dbReference type="REBASE" id="197593">
    <property type="entry name" value="Dpi348ORF2915P"/>
</dbReference>
<evidence type="ECO:0000259" key="2">
    <source>
        <dbReference type="Pfam" id="PF19778"/>
    </source>
</evidence>
<feature type="domain" description="Helicase/UvrB N-terminal" evidence="1">
    <location>
        <begin position="89"/>
        <end position="203"/>
    </location>
</feature>
<sequence>MKIQFDKLDYQDDAIKSSIDILKGNMVDSTDFIIENNNQQGSILSEKGWSNKINIDEEVMLNNLKQIQIKNDIPPSINLYGNDYDIPMFNIEMETGTGKTFVYLKTILKLNQEYGLKKFIIVVPTIAIKEGVVKTYEMTKQTFSKSFQNINYNLFTYDSSKLDQIKSFATSNTIEIMVITMDSFNKPAEARFEKDSHGNTNVIFRKNDKMEGYRPIDLIQEVNPILIIDEPQVVDNTPLARQSISRLNPCLGFRYSATHRDKSFPTLYKLGAVEAYQNELVKQIEVSSVQLDVDGNEAYINVRNFNIGKNGPTARVELYKKQKNNIAKKVITLKKGDNLFKKTKLPVYEKVGFVTGINATPEKEYIEFSGEPRVLTLRDSLLDDLEIKRLQIRKSITAHLDKELILNKKGVKVLTLFFLDKVANYRVYSDETSEKGRYAKIFEEEYKQALKSPKYKKLLDYDVPVDEVHDGYFAKDSKGNIKDSKSGTAKDDRDAYEIIMKDKEGLLTQVNIEKGQEDSAHKIRFIFSHSALKEGWDNPNVFQICTLVDTKDEITKRQKIGRGLRIAVNQEGKRVPGFGVNTLTVIANESYEEFATQLQKEYEEDGVVFGIFDSDTFATIILDYNEITETTTVLGKEKSRKLITELKAKKYLDDKDRATDKLKRAIKENNIELSHEFQYLDEQILAKSNKKVRTLDIKNAKNRKSIKVNKEALSADFIELWDKIKQKTTYRFEFDSNQLISNILEGVRGEKNIHGINVTRPKYRTHTSRLEIDDSGIEGVEESYNQITSTKEVEYKLPDIVTYLQNETQLTRKTIVKLLKQVPNYNLFSLNPISYMSQIANLINIHKRILIFEGIKYEKVDEYYEQSLFTQETLDAYLDKDFKVDISKNKTTHNFIQVDSKIEYKFAKDCELDESIRYYIKLPNEFKIRTPLGNYNPDWAILKEEENEQKLYFIVETKGTPKMNQLRLSEVLKIESGKKHFHVINPSISFKVTDKLDKI</sequence>